<dbReference type="Pfam" id="PF09982">
    <property type="entry name" value="LpxR"/>
    <property type="match status" value="1"/>
</dbReference>
<comment type="caution">
    <text evidence="2">The sequence shown here is derived from an EMBL/GenBank/DDBJ whole genome shotgun (WGS) entry which is preliminary data.</text>
</comment>
<feature type="chain" id="PRO_5045081110" description="DUF2219 domain-containing protein" evidence="1">
    <location>
        <begin position="27"/>
        <end position="334"/>
    </location>
</feature>
<name>A0ABP9KVC5_9RHOB</name>
<reference evidence="3" key="1">
    <citation type="journal article" date="2019" name="Int. J. Syst. Evol. Microbiol.">
        <title>The Global Catalogue of Microorganisms (GCM) 10K type strain sequencing project: providing services to taxonomists for standard genome sequencing and annotation.</title>
        <authorList>
            <consortium name="The Broad Institute Genomics Platform"/>
            <consortium name="The Broad Institute Genome Sequencing Center for Infectious Disease"/>
            <person name="Wu L."/>
            <person name="Ma J."/>
        </authorList>
    </citation>
    <scope>NUCLEOTIDE SEQUENCE [LARGE SCALE GENOMIC DNA]</scope>
    <source>
        <strain evidence="3">JCM 18015</strain>
    </source>
</reference>
<keyword evidence="1" id="KW-0732">Signal</keyword>
<dbReference type="InterPro" id="IPR018707">
    <property type="entry name" value="LpxR"/>
</dbReference>
<dbReference type="Proteomes" id="UP001499910">
    <property type="component" value="Unassembled WGS sequence"/>
</dbReference>
<feature type="signal peptide" evidence="1">
    <location>
        <begin position="1"/>
        <end position="26"/>
    </location>
</feature>
<dbReference type="InterPro" id="IPR037107">
    <property type="entry name" value="Put_OMP_sf"/>
</dbReference>
<evidence type="ECO:0008006" key="4">
    <source>
        <dbReference type="Google" id="ProtNLM"/>
    </source>
</evidence>
<sequence>MASYSPWAAPFLCAMAVVGLTGAGWANGPETDFPHVDPLTIAPPVPMPEGRRILGVTRIFDNDWYGIPVGDRYDRWQTGSFAVSILHGHEWQDALPERPFQLMEYRVRGQIIAPDNLAVPDPGDRPYASSWWLGAATHFGWQGFDVTAGADVVITGQQTGLMQLHSAVHEFFGNNPVRLEDYEIDDGIYLHGRLEVAREFEFDSWSARPFVEVQGGVETFARTGIDLTFGNLGANGLRLRDEVTGQRIAGLNSLEALGGWSFLLGGDVAYVTDSVFLPEDRGVEVEEMRHRLRAGVNYGVGDSNFFYGVTYLSEEFVNQPAGQVVGTLSIDLRF</sequence>
<evidence type="ECO:0000313" key="2">
    <source>
        <dbReference type="EMBL" id="GAA5064991.1"/>
    </source>
</evidence>
<dbReference type="RefSeq" id="WP_259547166.1">
    <property type="nucleotide sequence ID" value="NZ_BAABHW010000001.1"/>
</dbReference>
<organism evidence="2 3">
    <name type="scientific">[Roseibacterium] beibuensis</name>
    <dbReference type="NCBI Taxonomy" id="1193142"/>
    <lineage>
        <taxon>Bacteria</taxon>
        <taxon>Pseudomonadati</taxon>
        <taxon>Pseudomonadota</taxon>
        <taxon>Alphaproteobacteria</taxon>
        <taxon>Rhodobacterales</taxon>
        <taxon>Roseobacteraceae</taxon>
        <taxon>Roseicyclus</taxon>
    </lineage>
</organism>
<accession>A0ABP9KVC5</accession>
<protein>
    <recommendedName>
        <fullName evidence="4">DUF2219 domain-containing protein</fullName>
    </recommendedName>
</protein>
<gene>
    <name evidence="2" type="ORF">GCM10023209_02050</name>
</gene>
<evidence type="ECO:0000313" key="3">
    <source>
        <dbReference type="Proteomes" id="UP001499910"/>
    </source>
</evidence>
<evidence type="ECO:0000256" key="1">
    <source>
        <dbReference type="SAM" id="SignalP"/>
    </source>
</evidence>
<dbReference type="Gene3D" id="2.40.128.140">
    <property type="entry name" value="Outer membrane protein"/>
    <property type="match status" value="1"/>
</dbReference>
<dbReference type="EMBL" id="BAABHW010000001">
    <property type="protein sequence ID" value="GAA5064991.1"/>
    <property type="molecule type" value="Genomic_DNA"/>
</dbReference>
<proteinExistence type="predicted"/>
<keyword evidence="3" id="KW-1185">Reference proteome</keyword>